<feature type="binding site" evidence="8">
    <location>
        <position position="238"/>
    </location>
    <ligand>
        <name>sn-glycerol 3-phosphate</name>
        <dbReference type="ChEBI" id="CHEBI:57597"/>
    </ligand>
</feature>
<evidence type="ECO:0000256" key="6">
    <source>
        <dbReference type="ARBA" id="ARBA00023209"/>
    </source>
</evidence>
<accession>A0ABV8TW38</accession>
<dbReference type="NCBIfam" id="NF000940">
    <property type="entry name" value="PRK00094.1-2"/>
    <property type="match status" value="1"/>
</dbReference>
<keyword evidence="3 8" id="KW-0560">Oxidoreductase</keyword>
<dbReference type="InterPro" id="IPR013328">
    <property type="entry name" value="6PGD_dom2"/>
</dbReference>
<keyword evidence="14" id="KW-1185">Reference proteome</keyword>
<dbReference type="Pfam" id="PF07479">
    <property type="entry name" value="NAD_Gly3P_dh_C"/>
    <property type="match status" value="1"/>
</dbReference>
<feature type="binding site" evidence="8">
    <location>
        <position position="249"/>
    </location>
    <ligand>
        <name>NADPH</name>
        <dbReference type="ChEBI" id="CHEBI:57783"/>
    </ligand>
</feature>
<evidence type="ECO:0000256" key="4">
    <source>
        <dbReference type="ARBA" id="ARBA00023027"/>
    </source>
</evidence>
<comment type="subcellular location">
    <subcellularLocation>
        <location evidence="8">Cytoplasm</location>
    </subcellularLocation>
</comment>
<dbReference type="InterPro" id="IPR006168">
    <property type="entry name" value="G3P_DH_NAD-dep"/>
</dbReference>
<keyword evidence="8" id="KW-0521">NADP</keyword>
<feature type="binding site" evidence="8">
    <location>
        <position position="5"/>
    </location>
    <ligand>
        <name>NADPH</name>
        <dbReference type="ChEBI" id="CHEBI:57783"/>
    </ligand>
</feature>
<keyword evidence="8" id="KW-0547">Nucleotide-binding</keyword>
<feature type="binding site" evidence="8">
    <location>
        <position position="100"/>
    </location>
    <ligand>
        <name>sn-glycerol 3-phosphate</name>
        <dbReference type="ChEBI" id="CHEBI:57597"/>
    </ligand>
</feature>
<reference evidence="14" key="1">
    <citation type="journal article" date="2019" name="Int. J. Syst. Evol. Microbiol.">
        <title>The Global Catalogue of Microorganisms (GCM) 10K type strain sequencing project: providing services to taxonomists for standard genome sequencing and annotation.</title>
        <authorList>
            <consortium name="The Broad Institute Genomics Platform"/>
            <consortium name="The Broad Institute Genome Sequencing Center for Infectious Disease"/>
            <person name="Wu L."/>
            <person name="Ma J."/>
        </authorList>
    </citation>
    <scope>NUCLEOTIDE SEQUENCE [LARGE SCALE GENOMIC DNA]</scope>
    <source>
        <strain evidence="14">IBRC-M 10908</strain>
    </source>
</reference>
<organism evidence="13 14">
    <name type="scientific">Salininema proteolyticum</name>
    <dbReference type="NCBI Taxonomy" id="1607685"/>
    <lineage>
        <taxon>Bacteria</taxon>
        <taxon>Bacillati</taxon>
        <taxon>Actinomycetota</taxon>
        <taxon>Actinomycetes</taxon>
        <taxon>Glycomycetales</taxon>
        <taxon>Glycomycetaceae</taxon>
        <taxon>Salininema</taxon>
    </lineage>
</organism>
<evidence type="ECO:0000256" key="3">
    <source>
        <dbReference type="ARBA" id="ARBA00023002"/>
    </source>
</evidence>
<feature type="domain" description="Glycerol-3-phosphate dehydrogenase NAD-dependent C-terminal" evidence="12">
    <location>
        <begin position="174"/>
        <end position="314"/>
    </location>
</feature>
<proteinExistence type="inferred from homology"/>
<evidence type="ECO:0000256" key="1">
    <source>
        <dbReference type="ARBA" id="ARBA00011009"/>
    </source>
</evidence>
<evidence type="ECO:0000259" key="12">
    <source>
        <dbReference type="Pfam" id="PF07479"/>
    </source>
</evidence>
<evidence type="ECO:0000259" key="11">
    <source>
        <dbReference type="Pfam" id="PF01210"/>
    </source>
</evidence>
<feature type="binding site" evidence="8">
    <location>
        <position position="134"/>
    </location>
    <ligand>
        <name>NADPH</name>
        <dbReference type="ChEBI" id="CHEBI:57783"/>
    </ligand>
</feature>
<dbReference type="SUPFAM" id="SSF48179">
    <property type="entry name" value="6-phosphogluconate dehydrogenase C-terminal domain-like"/>
    <property type="match status" value="1"/>
</dbReference>
<gene>
    <name evidence="8" type="primary">gpsA</name>
    <name evidence="13" type="ORF">ACFPET_05180</name>
</gene>
<dbReference type="Gene3D" id="1.10.1040.10">
    <property type="entry name" value="N-(1-d-carboxylethyl)-l-norvaline Dehydrogenase, domain 2"/>
    <property type="match status" value="1"/>
</dbReference>
<dbReference type="PANTHER" id="PTHR11728:SF1">
    <property type="entry name" value="GLYCEROL-3-PHOSPHATE DEHYDROGENASE [NAD(+)] 2, CHLOROPLASTIC"/>
    <property type="match status" value="1"/>
</dbReference>
<dbReference type="EC" id="1.1.1.94" evidence="8"/>
<dbReference type="HAMAP" id="MF_00394">
    <property type="entry name" value="NAD_Glyc3P_dehydrog"/>
    <property type="match status" value="1"/>
</dbReference>
<keyword evidence="8" id="KW-0963">Cytoplasm</keyword>
<evidence type="ECO:0000256" key="5">
    <source>
        <dbReference type="ARBA" id="ARBA00023098"/>
    </source>
</evidence>
<dbReference type="InterPro" id="IPR006109">
    <property type="entry name" value="G3P_DH_NAD-dep_C"/>
</dbReference>
<dbReference type="SUPFAM" id="SSF51735">
    <property type="entry name" value="NAD(P)-binding Rossmann-fold domains"/>
    <property type="match status" value="1"/>
</dbReference>
<comment type="catalytic activity">
    <reaction evidence="8 10">
        <text>sn-glycerol 3-phosphate + NADP(+) = dihydroxyacetone phosphate + NADPH + H(+)</text>
        <dbReference type="Rhea" id="RHEA:11096"/>
        <dbReference type="ChEBI" id="CHEBI:15378"/>
        <dbReference type="ChEBI" id="CHEBI:57597"/>
        <dbReference type="ChEBI" id="CHEBI:57642"/>
        <dbReference type="ChEBI" id="CHEBI:57783"/>
        <dbReference type="ChEBI" id="CHEBI:58349"/>
        <dbReference type="EC" id="1.1.1.94"/>
    </reaction>
</comment>
<feature type="binding site" evidence="8">
    <location>
        <position position="43"/>
    </location>
    <ligand>
        <name>NADPH</name>
        <dbReference type="ChEBI" id="CHEBI:57783"/>
    </ligand>
</feature>
<comment type="caution">
    <text evidence="8">Lacks conserved residue(s) required for the propagation of feature annotation.</text>
</comment>
<evidence type="ECO:0000256" key="7">
    <source>
        <dbReference type="ARBA" id="ARBA00023264"/>
    </source>
</evidence>
<evidence type="ECO:0000256" key="10">
    <source>
        <dbReference type="RuleBase" id="RU000439"/>
    </source>
</evidence>
<dbReference type="InterPro" id="IPR011128">
    <property type="entry name" value="G3P_DH_NAD-dep_N"/>
</dbReference>
<keyword evidence="7 8" id="KW-1208">Phospholipid metabolism</keyword>
<name>A0ABV8TW38_9ACTN</name>
<comment type="function">
    <text evidence="8">Catalyzes the reduction of the glycolytic intermediate dihydroxyacetone phosphate (DHAP) to sn-glycerol 3-phosphate (G3P), the key precursor for phospholipid synthesis.</text>
</comment>
<keyword evidence="6 8" id="KW-0594">Phospholipid biosynthesis</keyword>
<evidence type="ECO:0000313" key="14">
    <source>
        <dbReference type="Proteomes" id="UP001595823"/>
    </source>
</evidence>
<feature type="binding site" evidence="8">
    <location>
        <position position="100"/>
    </location>
    <ligand>
        <name>NADPH</name>
        <dbReference type="ChEBI" id="CHEBI:57783"/>
    </ligand>
</feature>
<feature type="binding site" evidence="8">
    <location>
        <position position="130"/>
    </location>
    <ligand>
        <name>sn-glycerol 3-phosphate</name>
        <dbReference type="ChEBI" id="CHEBI:57597"/>
    </ligand>
</feature>
<feature type="binding site" evidence="8">
    <location>
        <position position="248"/>
    </location>
    <ligand>
        <name>sn-glycerol 3-phosphate</name>
        <dbReference type="ChEBI" id="CHEBI:57597"/>
    </ligand>
</feature>
<evidence type="ECO:0000256" key="8">
    <source>
        <dbReference type="HAMAP-Rule" id="MF_00394"/>
    </source>
</evidence>
<feature type="binding site" evidence="8">
    <location>
        <position position="275"/>
    </location>
    <ligand>
        <name>NADPH</name>
        <dbReference type="ChEBI" id="CHEBI:57783"/>
    </ligand>
</feature>
<comment type="pathway">
    <text evidence="8">Membrane lipid metabolism; glycerophospholipid metabolism.</text>
</comment>
<feature type="binding site" evidence="8">
    <location>
        <position position="26"/>
    </location>
    <ligand>
        <name>NADPH</name>
        <dbReference type="ChEBI" id="CHEBI:57783"/>
    </ligand>
</feature>
<keyword evidence="4 8" id="KW-0520">NAD</keyword>
<dbReference type="PRINTS" id="PR00077">
    <property type="entry name" value="GPDHDRGNASE"/>
</dbReference>
<dbReference type="NCBIfam" id="NF000942">
    <property type="entry name" value="PRK00094.1-4"/>
    <property type="match status" value="1"/>
</dbReference>
<dbReference type="PANTHER" id="PTHR11728">
    <property type="entry name" value="GLYCEROL-3-PHOSPHATE DEHYDROGENASE"/>
    <property type="match status" value="1"/>
</dbReference>
<comment type="catalytic activity">
    <reaction evidence="8">
        <text>sn-glycerol 3-phosphate + NAD(+) = dihydroxyacetone phosphate + NADH + H(+)</text>
        <dbReference type="Rhea" id="RHEA:11092"/>
        <dbReference type="ChEBI" id="CHEBI:15378"/>
        <dbReference type="ChEBI" id="CHEBI:57540"/>
        <dbReference type="ChEBI" id="CHEBI:57597"/>
        <dbReference type="ChEBI" id="CHEBI:57642"/>
        <dbReference type="ChEBI" id="CHEBI:57945"/>
        <dbReference type="EC" id="1.1.1.94"/>
    </reaction>
</comment>
<keyword evidence="5 8" id="KW-0443">Lipid metabolism</keyword>
<feature type="binding site" evidence="8">
    <location>
        <position position="250"/>
    </location>
    <ligand>
        <name>sn-glycerol 3-phosphate</name>
        <dbReference type="ChEBI" id="CHEBI:57597"/>
    </ligand>
</feature>
<feature type="active site" description="Proton acceptor" evidence="8">
    <location>
        <position position="185"/>
    </location>
</feature>
<dbReference type="GO" id="GO:0047952">
    <property type="term" value="F:glycerol-3-phosphate dehydrogenase [NAD(P)+] activity"/>
    <property type="evidence" value="ECO:0007669"/>
    <property type="project" value="UniProtKB-EC"/>
</dbReference>
<dbReference type="InterPro" id="IPR036291">
    <property type="entry name" value="NAD(P)-bd_dom_sf"/>
</dbReference>
<dbReference type="Gene3D" id="3.40.50.720">
    <property type="entry name" value="NAD(P)-binding Rossmann-like Domain"/>
    <property type="match status" value="1"/>
</dbReference>
<dbReference type="Proteomes" id="UP001595823">
    <property type="component" value="Unassembled WGS sequence"/>
</dbReference>
<comment type="similarity">
    <text evidence="1 8 9">Belongs to the NAD-dependent glycerol-3-phosphate dehydrogenase family.</text>
</comment>
<dbReference type="EMBL" id="JBHSDK010000007">
    <property type="protein sequence ID" value="MFC4334586.1"/>
    <property type="molecule type" value="Genomic_DNA"/>
</dbReference>
<evidence type="ECO:0000256" key="9">
    <source>
        <dbReference type="RuleBase" id="RU000437"/>
    </source>
</evidence>
<keyword evidence="2 8" id="KW-0444">Lipid biosynthesis</keyword>
<sequence length="335" mass="35325">MGAGSWGTAFAKIMADAGSDVSLWARRESVVEAVNATRRNPDYFPDIDLPEGITATADPAEALAGARIVVLAVPSQTLSDNLAAWTERIDPDATVVSLMKGIELGTLRRMSEVVSDVSGIATERIAVVSGPNLAREIAQEQPTASVVACPDHERAVELQNAVTTSYFRPYSSTDVIGCELGGATKNVIALAYGMASGMGMGDNTKATLITRGLAEATRLGVNLGADPATFAGLAGLGDLVATCSSPLSRNHTFGKQLGLGKSLEEAAEVTKQTAEGVKSCRSIRDLSRKAGVEMPICETVEKVCYEGLDPREAVVALMTRETKPESEELRSKHEQ</sequence>
<dbReference type="PROSITE" id="PS00957">
    <property type="entry name" value="NAD_G3PDH"/>
    <property type="match status" value="1"/>
</dbReference>
<feature type="binding site" evidence="8">
    <location>
        <position position="6"/>
    </location>
    <ligand>
        <name>NADPH</name>
        <dbReference type="ChEBI" id="CHEBI:57783"/>
    </ligand>
</feature>
<dbReference type="RefSeq" id="WP_380618525.1">
    <property type="nucleotide sequence ID" value="NZ_JBHSDK010000007.1"/>
</dbReference>
<feature type="binding site" evidence="8">
    <location>
        <position position="249"/>
    </location>
    <ligand>
        <name>sn-glycerol 3-phosphate</name>
        <dbReference type="ChEBI" id="CHEBI:57597"/>
    </ligand>
</feature>
<comment type="caution">
    <text evidence="13">The sequence shown here is derived from an EMBL/GenBank/DDBJ whole genome shotgun (WGS) entry which is preliminary data.</text>
</comment>
<dbReference type="PIRSF" id="PIRSF000114">
    <property type="entry name" value="Glycerol-3-P_dh"/>
    <property type="match status" value="1"/>
</dbReference>
<evidence type="ECO:0000256" key="2">
    <source>
        <dbReference type="ARBA" id="ARBA00022516"/>
    </source>
</evidence>
<feature type="binding site" evidence="8">
    <location>
        <position position="185"/>
    </location>
    <ligand>
        <name>sn-glycerol 3-phosphate</name>
        <dbReference type="ChEBI" id="CHEBI:57597"/>
    </ligand>
</feature>
<dbReference type="InterPro" id="IPR008927">
    <property type="entry name" value="6-PGluconate_DH-like_C_sf"/>
</dbReference>
<feature type="binding site" evidence="8">
    <location>
        <position position="27"/>
    </location>
    <ligand>
        <name>NADPH</name>
        <dbReference type="ChEBI" id="CHEBI:57783"/>
    </ligand>
</feature>
<protein>
    <recommendedName>
        <fullName evidence="8">Glycerol-3-phosphate dehydrogenase [NAD(P)+]</fullName>
        <ecNumber evidence="8">1.1.1.94</ecNumber>
    </recommendedName>
    <alternativeName>
        <fullName evidence="8">NAD(P)(+)-dependent glycerol-3-phosphate dehydrogenase</fullName>
    </alternativeName>
    <alternativeName>
        <fullName evidence="8">NAD(P)H-dependent dihydroxyacetone-phosphate reductase</fullName>
    </alternativeName>
</protein>
<evidence type="ECO:0000313" key="13">
    <source>
        <dbReference type="EMBL" id="MFC4334586.1"/>
    </source>
</evidence>
<feature type="domain" description="Glycerol-3-phosphate dehydrogenase NAD-dependent N-terminal" evidence="11">
    <location>
        <begin position="1"/>
        <end position="154"/>
    </location>
</feature>
<dbReference type="Pfam" id="PF01210">
    <property type="entry name" value="NAD_Gly3P_dh_N"/>
    <property type="match status" value="1"/>
</dbReference>